<dbReference type="GO" id="GO:0005524">
    <property type="term" value="F:ATP binding"/>
    <property type="evidence" value="ECO:0007669"/>
    <property type="project" value="UniProtKB-KW"/>
</dbReference>
<dbReference type="GO" id="GO:0006310">
    <property type="term" value="P:DNA recombination"/>
    <property type="evidence" value="ECO:0007669"/>
    <property type="project" value="TreeGrafter"/>
</dbReference>
<dbReference type="GO" id="GO:0009338">
    <property type="term" value="C:exodeoxyribonuclease V complex"/>
    <property type="evidence" value="ECO:0007669"/>
    <property type="project" value="TreeGrafter"/>
</dbReference>
<organism evidence="3">
    <name type="scientific">Candidatus Nitrotoga fabula</name>
    <dbReference type="NCBI Taxonomy" id="2182327"/>
    <lineage>
        <taxon>Bacteria</taxon>
        <taxon>Pseudomonadati</taxon>
        <taxon>Pseudomonadota</taxon>
        <taxon>Betaproteobacteria</taxon>
        <taxon>Nitrosomonadales</taxon>
        <taxon>Gallionellaceae</taxon>
        <taxon>Candidatus Nitrotoga</taxon>
    </lineage>
</organism>
<dbReference type="GO" id="GO:0017116">
    <property type="term" value="F:single-stranded DNA helicase activity"/>
    <property type="evidence" value="ECO:0007669"/>
    <property type="project" value="TreeGrafter"/>
</dbReference>
<evidence type="ECO:0000256" key="2">
    <source>
        <dbReference type="ARBA" id="ARBA00022840"/>
    </source>
</evidence>
<evidence type="ECO:0000313" key="3">
    <source>
        <dbReference type="EMBL" id="SPS05570.1"/>
    </source>
</evidence>
<dbReference type="GO" id="GO:0016787">
    <property type="term" value="F:hydrolase activity"/>
    <property type="evidence" value="ECO:0007669"/>
    <property type="project" value="UniProtKB-KW"/>
</dbReference>
<dbReference type="Gene3D" id="3.40.50.300">
    <property type="entry name" value="P-loop containing nucleotide triphosphate hydrolases"/>
    <property type="match status" value="2"/>
</dbReference>
<keyword evidence="1" id="KW-0547">Nucleotide-binding</keyword>
<proteinExistence type="predicted"/>
<dbReference type="CDD" id="cd17933">
    <property type="entry name" value="DEXSc_RecD-like"/>
    <property type="match status" value="1"/>
</dbReference>
<dbReference type="PANTHER" id="PTHR43788:SF6">
    <property type="entry name" value="DNA HELICASE B"/>
    <property type="match status" value="1"/>
</dbReference>
<dbReference type="PANTHER" id="PTHR43788">
    <property type="entry name" value="DNA2/NAM7 HELICASE FAMILY MEMBER"/>
    <property type="match status" value="1"/>
</dbReference>
<accession>A0A2X0QUV7</accession>
<evidence type="ECO:0000256" key="1">
    <source>
        <dbReference type="ARBA" id="ARBA00022741"/>
    </source>
</evidence>
<dbReference type="Pfam" id="PF13245">
    <property type="entry name" value="AAA_19"/>
    <property type="match status" value="1"/>
</dbReference>
<dbReference type="EC" id="3.6.4.12" evidence="3"/>
<name>A0A2X0QUV7_9PROT</name>
<dbReference type="InterPro" id="IPR027417">
    <property type="entry name" value="P-loop_NTPase"/>
</dbReference>
<dbReference type="SUPFAM" id="SSF52540">
    <property type="entry name" value="P-loop containing nucleoside triphosphate hydrolases"/>
    <property type="match status" value="1"/>
</dbReference>
<keyword evidence="3" id="KW-0378">Hydrolase</keyword>
<reference evidence="3" key="1">
    <citation type="submission" date="2018-05" db="EMBL/GenBank/DDBJ databases">
        <authorList>
            <person name="Lanie J.A."/>
            <person name="Ng W.-L."/>
            <person name="Kazmierczak K.M."/>
            <person name="Andrzejewski T.M."/>
            <person name="Davidsen T.M."/>
            <person name="Wayne K.J."/>
            <person name="Tettelin H."/>
            <person name="Glass J.I."/>
            <person name="Rusch D."/>
            <person name="Podicherti R."/>
            <person name="Tsui H.-C.T."/>
            <person name="Winkler M.E."/>
        </authorList>
    </citation>
    <scope>NUCLEOTIDE SEQUENCE</scope>
    <source>
        <strain evidence="3">KNB</strain>
    </source>
</reference>
<gene>
    <name evidence="3" type="ORF">NITFAB_1160</name>
</gene>
<dbReference type="AlphaFoldDB" id="A0A2X0QUV7"/>
<keyword evidence="2" id="KW-0067">ATP-binding</keyword>
<dbReference type="InterPro" id="IPR050534">
    <property type="entry name" value="Coronavir_polyprotein_1ab"/>
</dbReference>
<dbReference type="EMBL" id="LS423452">
    <property type="protein sequence ID" value="SPS05570.1"/>
    <property type="molecule type" value="Genomic_DNA"/>
</dbReference>
<sequence>MLCAPTGSAAKRLTESTGLEAKTIHRLLEINPMNGQFKRNEDFPLDCDLLVIDECFMIDIPLANQLLKAVPKRSAVIFVGDVDQLPSVGPGQFLRYLIDSETVPVIRLVEVFRQTASSQIICGAHQINQGKFLSFPAKGEPSDLYFVLENNPESIAATVIDLVKIQLPKKFRVDPIRDIQVLCPMNRSVTGARNLNQML</sequence>
<keyword evidence="3" id="KW-0347">Helicase</keyword>
<protein>
    <submittedName>
        <fullName evidence="3">ATP-dependent RecD-like DNA helicase</fullName>
        <ecNumber evidence="3">3.6.4.12</ecNumber>
    </submittedName>
</protein>